<keyword evidence="2" id="KW-1185">Reference proteome</keyword>
<dbReference type="PANTHER" id="PTHR38166:SF1">
    <property type="entry name" value="C2H2-TYPE DOMAIN-CONTAINING PROTEIN"/>
    <property type="match status" value="1"/>
</dbReference>
<gene>
    <name evidence="1" type="ORF">CSOL1703_00013335</name>
</gene>
<protein>
    <recommendedName>
        <fullName evidence="3">C2H2-type domain-containing protein</fullName>
    </recommendedName>
</protein>
<accession>A0A9N9Z117</accession>
<evidence type="ECO:0000313" key="1">
    <source>
        <dbReference type="EMBL" id="CAH0047096.1"/>
    </source>
</evidence>
<proteinExistence type="predicted"/>
<organism evidence="1 2">
    <name type="scientific">Clonostachys solani</name>
    <dbReference type="NCBI Taxonomy" id="160281"/>
    <lineage>
        <taxon>Eukaryota</taxon>
        <taxon>Fungi</taxon>
        <taxon>Dikarya</taxon>
        <taxon>Ascomycota</taxon>
        <taxon>Pezizomycotina</taxon>
        <taxon>Sordariomycetes</taxon>
        <taxon>Hypocreomycetidae</taxon>
        <taxon>Hypocreales</taxon>
        <taxon>Bionectriaceae</taxon>
        <taxon>Clonostachys</taxon>
    </lineage>
</organism>
<evidence type="ECO:0000313" key="2">
    <source>
        <dbReference type="Proteomes" id="UP000775872"/>
    </source>
</evidence>
<dbReference type="PANTHER" id="PTHR38166">
    <property type="entry name" value="C2H2-TYPE DOMAIN-CONTAINING PROTEIN-RELATED"/>
    <property type="match status" value="1"/>
</dbReference>
<dbReference type="EMBL" id="CABFOC020000018">
    <property type="protein sequence ID" value="CAH0047096.1"/>
    <property type="molecule type" value="Genomic_DNA"/>
</dbReference>
<reference evidence="1" key="1">
    <citation type="submission" date="2021-10" db="EMBL/GenBank/DDBJ databases">
        <authorList>
            <person name="Piombo E."/>
        </authorList>
    </citation>
    <scope>NUCLEOTIDE SEQUENCE</scope>
</reference>
<comment type="caution">
    <text evidence="1">The sequence shown here is derived from an EMBL/GenBank/DDBJ whole genome shotgun (WGS) entry which is preliminary data.</text>
</comment>
<dbReference type="Proteomes" id="UP000775872">
    <property type="component" value="Unassembled WGS sequence"/>
</dbReference>
<dbReference type="OrthoDB" id="3564303at2759"/>
<sequence length="208" mass="24109">MSEEPPSFSCPFYKYSPLRHWRCYRKYTFKRVSDVKSHIERVHLVGKHYCAICFQEFDNAQQLQDHSCTANFCCLPLEGPERLFQETFDELGRALAHTRGLSDADKWYMMYRQIFPNASVPMSPLTFDEPLRIMRENALFHESLYGGLITELRRHGIPLEGIHLPSLQAGLINKVLPMLADAMVTPEPYQRPVPLSRTSWYHGNLGAM</sequence>
<name>A0A9N9Z117_9HYPO</name>
<evidence type="ECO:0008006" key="3">
    <source>
        <dbReference type="Google" id="ProtNLM"/>
    </source>
</evidence>
<dbReference type="AlphaFoldDB" id="A0A9N9Z117"/>